<evidence type="ECO:0000313" key="1">
    <source>
        <dbReference type="EMBL" id="CAG9859366.1"/>
    </source>
</evidence>
<feature type="non-terminal residue" evidence="1">
    <location>
        <position position="1"/>
    </location>
</feature>
<accession>A0A9N9TS30</accession>
<dbReference type="EMBL" id="OU900095">
    <property type="protein sequence ID" value="CAG9859366.1"/>
    <property type="molecule type" value="Genomic_DNA"/>
</dbReference>
<protein>
    <submittedName>
        <fullName evidence="1">Uncharacterized protein</fullName>
    </submittedName>
</protein>
<name>A0A9N9TS30_PHYSR</name>
<keyword evidence="2" id="KW-1185">Reference proteome</keyword>
<sequence length="52" mass="6194">LITRLYFNKRLFSSYQAIRKPGTRVHTSYSPRICFFLRNNIPLRPVSGSRKH</sequence>
<organism evidence="1 2">
    <name type="scientific">Phyllotreta striolata</name>
    <name type="common">Striped flea beetle</name>
    <name type="synonym">Crioceris striolata</name>
    <dbReference type="NCBI Taxonomy" id="444603"/>
    <lineage>
        <taxon>Eukaryota</taxon>
        <taxon>Metazoa</taxon>
        <taxon>Ecdysozoa</taxon>
        <taxon>Arthropoda</taxon>
        <taxon>Hexapoda</taxon>
        <taxon>Insecta</taxon>
        <taxon>Pterygota</taxon>
        <taxon>Neoptera</taxon>
        <taxon>Endopterygota</taxon>
        <taxon>Coleoptera</taxon>
        <taxon>Polyphaga</taxon>
        <taxon>Cucujiformia</taxon>
        <taxon>Chrysomeloidea</taxon>
        <taxon>Chrysomelidae</taxon>
        <taxon>Galerucinae</taxon>
        <taxon>Alticini</taxon>
        <taxon>Phyllotreta</taxon>
    </lineage>
</organism>
<reference evidence="1" key="1">
    <citation type="submission" date="2022-01" db="EMBL/GenBank/DDBJ databases">
        <authorList>
            <person name="King R."/>
        </authorList>
    </citation>
    <scope>NUCLEOTIDE SEQUENCE</scope>
</reference>
<evidence type="ECO:0000313" key="2">
    <source>
        <dbReference type="Proteomes" id="UP001153712"/>
    </source>
</evidence>
<feature type="non-terminal residue" evidence="1">
    <location>
        <position position="52"/>
    </location>
</feature>
<proteinExistence type="predicted"/>
<dbReference type="AlphaFoldDB" id="A0A9N9TS30"/>
<gene>
    <name evidence="1" type="ORF">PHYEVI_LOCUS5740</name>
</gene>
<dbReference type="Proteomes" id="UP001153712">
    <property type="component" value="Chromosome 2"/>
</dbReference>